<sequence>MWRCRRQGSPPTEDKMFWQLDLHCQTLALLANRQLFGHLTDTLPHYQLNSQISSEICNMQLRQISLLSAVMPAMALAGGDTYFTGDGTSYTLGQVSAGNCNFMYDPGVGDNYAALNNEQWDSTHNCGRCAEVSCDDARCSDTTSTQVVYIVDRCPECKQGDLDLSPTVFKTLTGSDPSRYTIKWKFVDCPVSGNIEYCTKSGSSSSWLAIQPANFANGVASMKIANQDVTMVDSCYYYLLNGGSNVDMSAVSVELTSFSGETVTETLSLTADDCTEGTSNFGASTTQQSSTQQSSTSQTAPAPTTAPTVAPTTAPPTTPAPVPTTAAPTATTATPTSYSSSSSSQTQTQQTSYTFTSSSASQSQTQQSEVSNYFNRLTNSSSSTTYKAGKVTAADESGSDVSILQSSEAGVEKTSSVQQQDDETDDTKQASTKSAVEASGTSPVVVALIVLAVVGGIALAAVAYVVKKKKLDDKRIDRDEAMIRSFDTFSSPVEINATNIAKI</sequence>
<dbReference type="Pfam" id="PF03330">
    <property type="entry name" value="DPBB_1"/>
    <property type="match status" value="1"/>
</dbReference>
<keyword evidence="3" id="KW-1133">Transmembrane helix</keyword>
<dbReference type="Gene3D" id="2.40.40.10">
    <property type="entry name" value="RlpA-like domain"/>
    <property type="match status" value="1"/>
</dbReference>
<dbReference type="OrthoDB" id="406505at2759"/>
<dbReference type="PANTHER" id="PTHR31836:SF21">
    <property type="entry name" value="EXPANSIN-LIKE PROTEIN 7"/>
    <property type="match status" value="1"/>
</dbReference>
<feature type="compositionally biased region" description="Low complexity" evidence="2">
    <location>
        <begin position="323"/>
        <end position="346"/>
    </location>
</feature>
<protein>
    <recommendedName>
        <fullName evidence="4">Expansin-like EG45 domain-containing protein</fullName>
    </recommendedName>
</protein>
<reference evidence="5 6" key="1">
    <citation type="submission" date="2013-11" db="EMBL/GenBank/DDBJ databases">
        <title>The Genome Sequence of Phytophthora parasitica P1976.</title>
        <authorList>
            <consortium name="The Broad Institute Genomics Platform"/>
            <person name="Russ C."/>
            <person name="Tyler B."/>
            <person name="Panabieres F."/>
            <person name="Shan W."/>
            <person name="Tripathy S."/>
            <person name="Grunwald N."/>
            <person name="Machado M."/>
            <person name="Johnson C.S."/>
            <person name="Walker B."/>
            <person name="Young S."/>
            <person name="Zeng Q."/>
            <person name="Gargeya S."/>
            <person name="Fitzgerald M."/>
            <person name="Haas B."/>
            <person name="Abouelleil A."/>
            <person name="Allen A.W."/>
            <person name="Alvarado L."/>
            <person name="Arachchi H.M."/>
            <person name="Berlin A.M."/>
            <person name="Chapman S.B."/>
            <person name="Gainer-Dewar J."/>
            <person name="Goldberg J."/>
            <person name="Griggs A."/>
            <person name="Gujja S."/>
            <person name="Hansen M."/>
            <person name="Howarth C."/>
            <person name="Imamovic A."/>
            <person name="Ireland A."/>
            <person name="Larimer J."/>
            <person name="McCowan C."/>
            <person name="Murphy C."/>
            <person name="Pearson M."/>
            <person name="Poon T.W."/>
            <person name="Priest M."/>
            <person name="Roberts A."/>
            <person name="Saif S."/>
            <person name="Shea T."/>
            <person name="Sisk P."/>
            <person name="Sykes S."/>
            <person name="Wortman J."/>
            <person name="Nusbaum C."/>
            <person name="Birren B."/>
        </authorList>
    </citation>
    <scope>NUCLEOTIDE SEQUENCE [LARGE SCALE GENOMIC DNA]</scope>
    <source>
        <strain evidence="5 6">P1976</strain>
    </source>
</reference>
<dbReference type="SUPFAM" id="SSF50685">
    <property type="entry name" value="Barwin-like endoglucanases"/>
    <property type="match status" value="1"/>
</dbReference>
<feature type="region of interest" description="Disordered" evidence="2">
    <location>
        <begin position="274"/>
        <end position="346"/>
    </location>
</feature>
<dbReference type="InterPro" id="IPR051477">
    <property type="entry name" value="Expansin_CellWall"/>
</dbReference>
<keyword evidence="1" id="KW-0732">Signal</keyword>
<dbReference type="InterPro" id="IPR036908">
    <property type="entry name" value="RlpA-like_sf"/>
</dbReference>
<dbReference type="EMBL" id="ANJA01003888">
    <property type="protein sequence ID" value="ETO60758.1"/>
    <property type="molecule type" value="Genomic_DNA"/>
</dbReference>
<feature type="compositionally biased region" description="Low complexity" evidence="2">
    <location>
        <begin position="283"/>
        <end position="312"/>
    </location>
</feature>
<feature type="compositionally biased region" description="Pro residues" evidence="2">
    <location>
        <begin position="313"/>
        <end position="322"/>
    </location>
</feature>
<feature type="domain" description="Expansin-like EG45" evidence="4">
    <location>
        <begin position="92"/>
        <end position="194"/>
    </location>
</feature>
<dbReference type="NCBIfam" id="NF041144">
    <property type="entry name" value="expansin_EXLX1"/>
    <property type="match status" value="1"/>
</dbReference>
<evidence type="ECO:0000259" key="4">
    <source>
        <dbReference type="PROSITE" id="PS50842"/>
    </source>
</evidence>
<name>A0A080Z297_PHYNI</name>
<accession>A0A080Z297</accession>
<dbReference type="InterPro" id="IPR049818">
    <property type="entry name" value="Expansin_EXLX1-like"/>
</dbReference>
<feature type="compositionally biased region" description="Polar residues" evidence="2">
    <location>
        <begin position="399"/>
        <end position="417"/>
    </location>
</feature>
<evidence type="ECO:0000313" key="5">
    <source>
        <dbReference type="EMBL" id="ETO60758.1"/>
    </source>
</evidence>
<dbReference type="Proteomes" id="UP000028582">
    <property type="component" value="Unassembled WGS sequence"/>
</dbReference>
<dbReference type="PANTHER" id="PTHR31836">
    <property type="match status" value="1"/>
</dbReference>
<dbReference type="Gene3D" id="2.60.40.760">
    <property type="entry name" value="Expansin, cellulose-binding-like domain"/>
    <property type="match status" value="1"/>
</dbReference>
<gene>
    <name evidence="5" type="ORF">F444_21094</name>
</gene>
<feature type="region of interest" description="Disordered" evidence="2">
    <location>
        <begin position="391"/>
        <end position="436"/>
    </location>
</feature>
<evidence type="ECO:0000256" key="2">
    <source>
        <dbReference type="SAM" id="MobiDB-lite"/>
    </source>
</evidence>
<evidence type="ECO:0000256" key="3">
    <source>
        <dbReference type="SAM" id="Phobius"/>
    </source>
</evidence>
<dbReference type="InterPro" id="IPR007112">
    <property type="entry name" value="Expansin/allergen_DPBB_dom"/>
</dbReference>
<comment type="caution">
    <text evidence="5">The sequence shown here is derived from an EMBL/GenBank/DDBJ whole genome shotgun (WGS) entry which is preliminary data.</text>
</comment>
<dbReference type="PROSITE" id="PS50842">
    <property type="entry name" value="EXPANSIN_EG45"/>
    <property type="match status" value="1"/>
</dbReference>
<evidence type="ECO:0000256" key="1">
    <source>
        <dbReference type="ARBA" id="ARBA00022729"/>
    </source>
</evidence>
<feature type="transmembrane region" description="Helical" evidence="3">
    <location>
        <begin position="444"/>
        <end position="466"/>
    </location>
</feature>
<keyword evidence="3" id="KW-0812">Transmembrane</keyword>
<organism evidence="5 6">
    <name type="scientific">Phytophthora nicotianae P1976</name>
    <dbReference type="NCBI Taxonomy" id="1317066"/>
    <lineage>
        <taxon>Eukaryota</taxon>
        <taxon>Sar</taxon>
        <taxon>Stramenopiles</taxon>
        <taxon>Oomycota</taxon>
        <taxon>Peronosporomycetes</taxon>
        <taxon>Peronosporales</taxon>
        <taxon>Peronosporaceae</taxon>
        <taxon>Phytophthora</taxon>
    </lineage>
</organism>
<dbReference type="CDD" id="cd22271">
    <property type="entry name" value="DPBB_EXP_N-like"/>
    <property type="match status" value="1"/>
</dbReference>
<keyword evidence="3" id="KW-0472">Membrane</keyword>
<evidence type="ECO:0000313" key="6">
    <source>
        <dbReference type="Proteomes" id="UP000028582"/>
    </source>
</evidence>
<dbReference type="AlphaFoldDB" id="A0A080Z297"/>
<dbReference type="InterPro" id="IPR009009">
    <property type="entry name" value="RlpA-like_DPBB"/>
</dbReference>
<proteinExistence type="predicted"/>
<dbReference type="InterPro" id="IPR036749">
    <property type="entry name" value="Expansin_CBD_sf"/>
</dbReference>